<evidence type="ECO:0000256" key="1">
    <source>
        <dbReference type="PIRSR" id="PIRSR640198-1"/>
    </source>
</evidence>
<feature type="binding site" evidence="2">
    <location>
        <begin position="314"/>
        <end position="321"/>
    </location>
    <ligand>
        <name>ATP</name>
        <dbReference type="ChEBI" id="CHEBI:30616"/>
    </ligand>
</feature>
<evidence type="ECO:0000313" key="4">
    <source>
        <dbReference type="EMBL" id="CAG8372975.1"/>
    </source>
</evidence>
<keyword evidence="2" id="KW-0547">Nucleotide-binding</keyword>
<reference evidence="4" key="1">
    <citation type="submission" date="2021-07" db="EMBL/GenBank/DDBJ databases">
        <authorList>
            <person name="Branca A.L. A."/>
        </authorList>
    </citation>
    <scope>NUCLEOTIDE SEQUENCE</scope>
</reference>
<dbReference type="PANTHER" id="PTHR13504:SF38">
    <property type="entry name" value="FIDO DOMAIN-CONTAINING PROTEIN"/>
    <property type="match status" value="1"/>
</dbReference>
<dbReference type="Gene3D" id="1.10.3290.10">
    <property type="entry name" value="Fido-like domain"/>
    <property type="match status" value="1"/>
</dbReference>
<gene>
    <name evidence="4" type="ORF">PSALAMII_LOCUS4844</name>
</gene>
<protein>
    <recommendedName>
        <fullName evidence="3">Fido domain-containing protein</fullName>
    </recommendedName>
</protein>
<evidence type="ECO:0000259" key="3">
    <source>
        <dbReference type="PROSITE" id="PS51459"/>
    </source>
</evidence>
<dbReference type="Proteomes" id="UP001152592">
    <property type="component" value="Unassembled WGS sequence"/>
</dbReference>
<keyword evidence="2" id="KW-0067">ATP-binding</keyword>
<feature type="active site" evidence="1">
    <location>
        <position position="310"/>
    </location>
</feature>
<dbReference type="GO" id="GO:0005524">
    <property type="term" value="F:ATP binding"/>
    <property type="evidence" value="ECO:0007669"/>
    <property type="project" value="UniProtKB-KW"/>
</dbReference>
<dbReference type="Pfam" id="PF02661">
    <property type="entry name" value="Fic"/>
    <property type="match status" value="1"/>
</dbReference>
<name>A0A9W4J6T2_9EURO</name>
<feature type="domain" description="Fido" evidence="3">
    <location>
        <begin position="221"/>
        <end position="383"/>
    </location>
</feature>
<sequence length="398" mass="44542">MASPGKYPKQKRKSLAEAFEGLEIGQSSSFPAAPPTITNFNLAKSLRKHLQSTLRIGRGTVSLRNSAGVPAHFTIAMDDAYSYSIGTNDFEPEEVFPEIVNLADQLSSWLKDHEDPEHETAFENYILDRLIAMVFGSNMIERAGSTARITYKLCLAVFRGEEIPEDIGETDEEFLELKKALLRKNLPANTQAVLRSRREIIQHAKATAFIINQLCICDRDLTENILLQTHQILTYKVDADDTPWEKYSGVYRTEAVSAGLHEFPHYKVVPYKMKSMIRELQSDLNQAARNGQIDPIAIAAKYTHMFVNIHPFIDGNGRMCRLILNSVLLKLGSFIVSIGEKAEDRSLYLDVAANGGAAEATYGDLDDDEKPTMHAELGSFIMSHLKGSMEKLMKALRK</sequence>
<comment type="caution">
    <text evidence="4">The sequence shown here is derived from an EMBL/GenBank/DDBJ whole genome shotgun (WGS) entry which is preliminary data.</text>
</comment>
<evidence type="ECO:0000256" key="2">
    <source>
        <dbReference type="PIRSR" id="PIRSR640198-2"/>
    </source>
</evidence>
<dbReference type="OrthoDB" id="5360701at2759"/>
<dbReference type="InterPro" id="IPR036597">
    <property type="entry name" value="Fido-like_dom_sf"/>
</dbReference>
<dbReference type="InterPro" id="IPR040198">
    <property type="entry name" value="Fido_containing"/>
</dbReference>
<dbReference type="AlphaFoldDB" id="A0A9W4J6T2"/>
<dbReference type="PANTHER" id="PTHR13504">
    <property type="entry name" value="FIDO DOMAIN-CONTAINING PROTEIN DDB_G0283145"/>
    <property type="match status" value="1"/>
</dbReference>
<dbReference type="PROSITE" id="PS51459">
    <property type="entry name" value="FIDO"/>
    <property type="match status" value="1"/>
</dbReference>
<organism evidence="4 5">
    <name type="scientific">Penicillium salamii</name>
    <dbReference type="NCBI Taxonomy" id="1612424"/>
    <lineage>
        <taxon>Eukaryota</taxon>
        <taxon>Fungi</taxon>
        <taxon>Dikarya</taxon>
        <taxon>Ascomycota</taxon>
        <taxon>Pezizomycotina</taxon>
        <taxon>Eurotiomycetes</taxon>
        <taxon>Eurotiomycetidae</taxon>
        <taxon>Eurotiales</taxon>
        <taxon>Aspergillaceae</taxon>
        <taxon>Penicillium</taxon>
    </lineage>
</organism>
<dbReference type="SUPFAM" id="SSF140931">
    <property type="entry name" value="Fic-like"/>
    <property type="match status" value="1"/>
</dbReference>
<dbReference type="InterPro" id="IPR003812">
    <property type="entry name" value="Fido"/>
</dbReference>
<proteinExistence type="predicted"/>
<evidence type="ECO:0000313" key="5">
    <source>
        <dbReference type="Proteomes" id="UP001152592"/>
    </source>
</evidence>
<dbReference type="EMBL" id="CAJVPD010000228">
    <property type="protein sequence ID" value="CAG8372975.1"/>
    <property type="molecule type" value="Genomic_DNA"/>
</dbReference>
<accession>A0A9W4J6T2</accession>